<sequence length="425" mass="46591">MVHHLLQINSDLPPHAPLFAFKDDSDPRGFTPLTKTTLLDRCNMIWTTAGHIALNGHSFRIGGAVELLLMGIDPRTVALTGGWSSLAFLLYWRRLDEIIPFHTHAAYKSRDFRRVRSAIASFQMLPRSSSEPRFGPEPTGPNPKFGPRSGIFPEPDPKSGSEFGLAKIFRTRFKPANLSAARPRTGVSSPSLPSRAYLKTTLIGRSLSDYSPVFTVDIDCNAKVCACLCSTKLINCIGPRLTSYDRLSSNSLTMLKRVLLYSLSHEPSALVQHKAVNTITDEANKGMTRGRMWHALQAQAIAMAEGELQGMLDPSSAPFRGPQLRSSAFLIFAASPALTANGRYPLHIRIYLRGTAKSIIIPHHVLPGQLLAIRVTSDAVLKRHMYVSWPEPGSEPEPDLGSGSARFGPGFGTLPEPNLKSGSRF</sequence>
<dbReference type="InterPro" id="IPR013762">
    <property type="entry name" value="Integrase-like_cat_sf"/>
</dbReference>
<gene>
    <name evidence="3" type="ORF">FISHEDRAFT_75630</name>
</gene>
<dbReference type="OrthoDB" id="543373at2759"/>
<evidence type="ECO:0000313" key="4">
    <source>
        <dbReference type="Proteomes" id="UP000054144"/>
    </source>
</evidence>
<keyword evidence="1" id="KW-0233">DNA recombination</keyword>
<name>A0A0D7A6U3_9AGAR</name>
<dbReference type="InterPro" id="IPR011989">
    <property type="entry name" value="ARM-like"/>
</dbReference>
<dbReference type="SUPFAM" id="SSF56349">
    <property type="entry name" value="DNA breaking-rejoining enzymes"/>
    <property type="match status" value="1"/>
</dbReference>
<dbReference type="GO" id="GO:0003677">
    <property type="term" value="F:DNA binding"/>
    <property type="evidence" value="ECO:0007669"/>
    <property type="project" value="InterPro"/>
</dbReference>
<feature type="region of interest" description="Disordered" evidence="2">
    <location>
        <begin position="390"/>
        <end position="425"/>
    </location>
</feature>
<dbReference type="EMBL" id="KN882032">
    <property type="protein sequence ID" value="KIY46440.1"/>
    <property type="molecule type" value="Genomic_DNA"/>
</dbReference>
<dbReference type="Proteomes" id="UP000054144">
    <property type="component" value="Unassembled WGS sequence"/>
</dbReference>
<reference evidence="3 4" key="1">
    <citation type="journal article" date="2015" name="Fungal Genet. Biol.">
        <title>Evolution of novel wood decay mechanisms in Agaricales revealed by the genome sequences of Fistulina hepatica and Cylindrobasidium torrendii.</title>
        <authorList>
            <person name="Floudas D."/>
            <person name="Held B.W."/>
            <person name="Riley R."/>
            <person name="Nagy L.G."/>
            <person name="Koehler G."/>
            <person name="Ransdell A.S."/>
            <person name="Younus H."/>
            <person name="Chow J."/>
            <person name="Chiniquy J."/>
            <person name="Lipzen A."/>
            <person name="Tritt A."/>
            <person name="Sun H."/>
            <person name="Haridas S."/>
            <person name="LaButti K."/>
            <person name="Ohm R.A."/>
            <person name="Kues U."/>
            <person name="Blanchette R.A."/>
            <person name="Grigoriev I.V."/>
            <person name="Minto R.E."/>
            <person name="Hibbett D.S."/>
        </authorList>
    </citation>
    <scope>NUCLEOTIDE SEQUENCE [LARGE SCALE GENOMIC DNA]</scope>
    <source>
        <strain evidence="3 4">ATCC 64428</strain>
    </source>
</reference>
<organism evidence="3 4">
    <name type="scientific">Fistulina hepatica ATCC 64428</name>
    <dbReference type="NCBI Taxonomy" id="1128425"/>
    <lineage>
        <taxon>Eukaryota</taxon>
        <taxon>Fungi</taxon>
        <taxon>Dikarya</taxon>
        <taxon>Basidiomycota</taxon>
        <taxon>Agaricomycotina</taxon>
        <taxon>Agaricomycetes</taxon>
        <taxon>Agaricomycetidae</taxon>
        <taxon>Agaricales</taxon>
        <taxon>Fistulinaceae</taxon>
        <taxon>Fistulina</taxon>
    </lineage>
</organism>
<accession>A0A0D7A6U3</accession>
<proteinExistence type="predicted"/>
<dbReference type="Gene3D" id="1.25.10.10">
    <property type="entry name" value="Leucine-rich Repeat Variant"/>
    <property type="match status" value="1"/>
</dbReference>
<feature type="region of interest" description="Disordered" evidence="2">
    <location>
        <begin position="127"/>
        <end position="148"/>
    </location>
</feature>
<dbReference type="InterPro" id="IPR011010">
    <property type="entry name" value="DNA_brk_join_enz"/>
</dbReference>
<evidence type="ECO:0000256" key="2">
    <source>
        <dbReference type="SAM" id="MobiDB-lite"/>
    </source>
</evidence>
<evidence type="ECO:0000256" key="1">
    <source>
        <dbReference type="ARBA" id="ARBA00023172"/>
    </source>
</evidence>
<dbReference type="AlphaFoldDB" id="A0A0D7A6U3"/>
<protein>
    <submittedName>
        <fullName evidence="3">Uncharacterized protein</fullName>
    </submittedName>
</protein>
<keyword evidence="4" id="KW-1185">Reference proteome</keyword>
<dbReference type="GO" id="GO:0006310">
    <property type="term" value="P:DNA recombination"/>
    <property type="evidence" value="ECO:0007669"/>
    <property type="project" value="UniProtKB-KW"/>
</dbReference>
<dbReference type="GO" id="GO:0015074">
    <property type="term" value="P:DNA integration"/>
    <property type="evidence" value="ECO:0007669"/>
    <property type="project" value="InterPro"/>
</dbReference>
<dbReference type="Gene3D" id="1.10.443.10">
    <property type="entry name" value="Intergrase catalytic core"/>
    <property type="match status" value="1"/>
</dbReference>
<evidence type="ECO:0000313" key="3">
    <source>
        <dbReference type="EMBL" id="KIY46440.1"/>
    </source>
</evidence>